<feature type="transmembrane region" description="Helical" evidence="1">
    <location>
        <begin position="301"/>
        <end position="323"/>
    </location>
</feature>
<proteinExistence type="inferred from homology"/>
<feature type="transmembrane region" description="Helical" evidence="1">
    <location>
        <begin position="95"/>
        <end position="120"/>
    </location>
</feature>
<keyword evidence="1" id="KW-0915">Sodium</keyword>
<accession>A0A9Q8FQ44</accession>
<dbReference type="InterPro" id="IPR004445">
    <property type="entry name" value="GltS"/>
</dbReference>
<comment type="caution">
    <text evidence="3">The sequence shown here is derived from an EMBL/GenBank/DDBJ whole genome shotgun (WGS) entry which is preliminary data.</text>
</comment>
<feature type="transmembrane region" description="Helical" evidence="1">
    <location>
        <begin position="157"/>
        <end position="180"/>
    </location>
</feature>
<feature type="transmembrane region" description="Helical" evidence="1">
    <location>
        <begin position="268"/>
        <end position="289"/>
    </location>
</feature>
<keyword evidence="1" id="KW-1133">Transmembrane helix</keyword>
<dbReference type="EMBL" id="SCWD01000005">
    <property type="protein sequence ID" value="TDL96607.1"/>
    <property type="molecule type" value="Genomic_DNA"/>
</dbReference>
<keyword evidence="1" id="KW-0406">Ion transport</keyword>
<keyword evidence="1" id="KW-1003">Cell membrane</keyword>
<keyword evidence="1" id="KW-0472">Membrane</keyword>
<feature type="transmembrane region" description="Helical" evidence="1">
    <location>
        <begin position="6"/>
        <end position="25"/>
    </location>
</feature>
<keyword evidence="4" id="KW-1185">Reference proteome</keyword>
<dbReference type="Proteomes" id="UP000295280">
    <property type="component" value="Unassembled WGS sequence"/>
</dbReference>
<dbReference type="AlphaFoldDB" id="A0A9Q8FQ44"/>
<dbReference type="RefSeq" id="WP_133418291.1">
    <property type="nucleotide sequence ID" value="NZ_SCWD01000005.1"/>
</dbReference>
<evidence type="ECO:0000313" key="4">
    <source>
        <dbReference type="Proteomes" id="UP000295280"/>
    </source>
</evidence>
<feature type="transmembrane region" description="Helical" evidence="1">
    <location>
        <begin position="37"/>
        <end position="61"/>
    </location>
</feature>
<evidence type="ECO:0000256" key="1">
    <source>
        <dbReference type="HAMAP-Rule" id="MF_02062"/>
    </source>
</evidence>
<feature type="transmembrane region" description="Helical" evidence="1">
    <location>
        <begin position="67"/>
        <end position="88"/>
    </location>
</feature>
<organism evidence="3 4">
    <name type="scientific">Macrococcus carouselicus</name>
    <dbReference type="NCBI Taxonomy" id="69969"/>
    <lineage>
        <taxon>Bacteria</taxon>
        <taxon>Bacillati</taxon>
        <taxon>Bacillota</taxon>
        <taxon>Bacilli</taxon>
        <taxon>Bacillales</taxon>
        <taxon>Staphylococcaceae</taxon>
        <taxon>Macrococcus</taxon>
    </lineage>
</organism>
<keyword evidence="1" id="KW-0029">Amino-acid transport</keyword>
<dbReference type="OrthoDB" id="4921038at2"/>
<feature type="transmembrane region" description="Helical" evidence="1">
    <location>
        <begin position="238"/>
        <end position="256"/>
    </location>
</feature>
<keyword evidence="1" id="KW-0739">Sodium transport</keyword>
<sequence length="396" mass="41897">MTIELNDITTVLLAFVVYLIGEFLLKKIKFLYRFAIPAPVVGGLLFAILSLVLASLGWLHFKLNTDFQSLFMIAFFTTIGLGASFGLVKLGGKLLIIYWLVCGFMAFMQNILGISVAVLFGQNPLLGVMTGAASMEGGHGGATAYGTTLEEMGVSGALSIGLASATLGLISGGLAGGPVVKNLINKFNLNPSDTDDAVFGDERDVEAHIDSKAFIRTSAVIVLCMVVGSLIGDTFTKLTGFTLPGYVGAMFTAVIVRNVIDRVKPDMLNLAVNEVVGDVTLAVFLSMALMSIKLAEISGNIPLILTTLIVQVAFIVLFSRFVLFKLLGGTYDSAVMIGGFLGHGLGATPNAMANMQSVTRQYGPSQKAFLIVPIVGAFLIDVFAVPIIITSINLFS</sequence>
<keyword evidence="1" id="KW-0812">Transmembrane</keyword>
<dbReference type="PANTHER" id="PTHR36178">
    <property type="entry name" value="SLR0625 PROTEIN"/>
    <property type="match status" value="1"/>
</dbReference>
<comment type="function">
    <text evidence="1">Catalyzes the sodium-dependent transport of glutamate.</text>
</comment>
<keyword evidence="1" id="KW-0813">Transport</keyword>
<dbReference type="Pfam" id="PF03616">
    <property type="entry name" value="Glt_symporter"/>
    <property type="match status" value="1"/>
</dbReference>
<dbReference type="NCBIfam" id="TIGR00210">
    <property type="entry name" value="gltS"/>
    <property type="match status" value="1"/>
</dbReference>
<protein>
    <recommendedName>
        <fullName evidence="1 2">Sodium/glutamate symporter</fullName>
    </recommendedName>
</protein>
<reference evidence="3 4" key="1">
    <citation type="submission" date="2019-01" db="EMBL/GenBank/DDBJ databases">
        <title>Draft genome sequences of the type strains of six Macrococcus species.</title>
        <authorList>
            <person name="Mazhar S."/>
            <person name="Altermann E."/>
            <person name="Hill C."/>
            <person name="Mcauliffe O."/>
        </authorList>
    </citation>
    <scope>NUCLEOTIDE SEQUENCE [LARGE SCALE GENOMIC DNA]</scope>
    <source>
        <strain evidence="3 4">ATCC 51828</strain>
    </source>
</reference>
<dbReference type="PANTHER" id="PTHR36178:SF1">
    <property type="entry name" value="SODIUM_GLUTAMATE SYMPORTER"/>
    <property type="match status" value="1"/>
</dbReference>
<dbReference type="GO" id="GO:0015813">
    <property type="term" value="P:L-glutamate transmembrane transport"/>
    <property type="evidence" value="ECO:0007669"/>
    <property type="project" value="UniProtKB-UniRule"/>
</dbReference>
<gene>
    <name evidence="3" type="primary">gltS</name>
    <name evidence="3" type="ORF">ERX40_09635</name>
</gene>
<evidence type="ECO:0000256" key="2">
    <source>
        <dbReference type="NCBIfam" id="TIGR00210"/>
    </source>
</evidence>
<dbReference type="HAMAP" id="MF_02062">
    <property type="entry name" value="GltS"/>
    <property type="match status" value="1"/>
</dbReference>
<name>A0A9Q8FQ44_9STAP</name>
<keyword evidence="1" id="KW-0769">Symport</keyword>
<evidence type="ECO:0000313" key="3">
    <source>
        <dbReference type="EMBL" id="TDL96607.1"/>
    </source>
</evidence>
<feature type="transmembrane region" description="Helical" evidence="1">
    <location>
        <begin position="213"/>
        <end position="232"/>
    </location>
</feature>
<feature type="transmembrane region" description="Helical" evidence="1">
    <location>
        <begin position="368"/>
        <end position="395"/>
    </location>
</feature>
<dbReference type="GO" id="GO:0015501">
    <property type="term" value="F:glutamate:sodium symporter activity"/>
    <property type="evidence" value="ECO:0007669"/>
    <property type="project" value="UniProtKB-UniRule"/>
</dbReference>
<dbReference type="GO" id="GO:0005886">
    <property type="term" value="C:plasma membrane"/>
    <property type="evidence" value="ECO:0007669"/>
    <property type="project" value="UniProtKB-SubCell"/>
</dbReference>
<comment type="subcellular location">
    <subcellularLocation>
        <location evidence="1">Cell membrane</location>
        <topology evidence="1">Multi-pass membrane protein</topology>
    </subcellularLocation>
</comment>
<comment type="similarity">
    <text evidence="1">Belongs to the glutamate:Na(+) symporter (ESS) (TC 2.A.27) family.</text>
</comment>